<protein>
    <submittedName>
        <fullName evidence="3">RNA polymerase II subunit A small phosphatase-like protein/ubiquitin-like domain-containing CTD phosphatase 1</fullName>
        <ecNumber evidence="3">3.1.3.16</ecNumber>
    </submittedName>
</protein>
<dbReference type="InterPro" id="IPR023214">
    <property type="entry name" value="HAD_sf"/>
</dbReference>
<organism evidence="3 4">
    <name type="scientific">Deinococcus soli</name>
    <name type="common">ex Cha et al. 2016</name>
    <dbReference type="NCBI Taxonomy" id="1309411"/>
    <lineage>
        <taxon>Bacteria</taxon>
        <taxon>Thermotogati</taxon>
        <taxon>Deinococcota</taxon>
        <taxon>Deinococci</taxon>
        <taxon>Deinococcales</taxon>
        <taxon>Deinococcaceae</taxon>
        <taxon>Deinococcus</taxon>
    </lineage>
</organism>
<comment type="caution">
    <text evidence="3">The sequence shown here is derived from an EMBL/GenBank/DDBJ whole genome shotgun (WGS) entry which is preliminary data.</text>
</comment>
<dbReference type="SUPFAM" id="SSF56784">
    <property type="entry name" value="HAD-like"/>
    <property type="match status" value="1"/>
</dbReference>
<feature type="region of interest" description="Disordered" evidence="1">
    <location>
        <begin position="116"/>
        <end position="138"/>
    </location>
</feature>
<keyword evidence="3" id="KW-0378">Hydrolase</keyword>
<dbReference type="InterPro" id="IPR036412">
    <property type="entry name" value="HAD-like_sf"/>
</dbReference>
<proteinExistence type="predicted"/>
<evidence type="ECO:0000313" key="4">
    <source>
        <dbReference type="Proteomes" id="UP001185331"/>
    </source>
</evidence>
<gene>
    <name evidence="3" type="ORF">J2Y00_002761</name>
</gene>
<dbReference type="GO" id="GO:0004722">
    <property type="term" value="F:protein serine/threonine phosphatase activity"/>
    <property type="evidence" value="ECO:0007669"/>
    <property type="project" value="UniProtKB-EC"/>
</dbReference>
<dbReference type="InterPro" id="IPR004274">
    <property type="entry name" value="FCP1_dom"/>
</dbReference>
<dbReference type="RefSeq" id="WP_309855319.1">
    <property type="nucleotide sequence ID" value="NZ_JAVDQJ010000006.1"/>
</dbReference>
<feature type="domain" description="FCP1 homology" evidence="2">
    <location>
        <begin position="28"/>
        <end position="117"/>
    </location>
</feature>
<evidence type="ECO:0000256" key="1">
    <source>
        <dbReference type="SAM" id="MobiDB-lite"/>
    </source>
</evidence>
<name>A0AAE3XDX3_9DEIO</name>
<dbReference type="Pfam" id="PF03031">
    <property type="entry name" value="NIF"/>
    <property type="match status" value="1"/>
</dbReference>
<reference evidence="3" key="1">
    <citation type="submission" date="2023-07" db="EMBL/GenBank/DDBJ databases">
        <title>Sorghum-associated microbial communities from plants grown in Nebraska, USA.</title>
        <authorList>
            <person name="Schachtman D."/>
        </authorList>
    </citation>
    <scope>NUCLEOTIDE SEQUENCE</scope>
    <source>
        <strain evidence="3">BE330</strain>
    </source>
</reference>
<dbReference type="EMBL" id="JAVDQK010000006">
    <property type="protein sequence ID" value="MDR6219164.1"/>
    <property type="molecule type" value="Genomic_DNA"/>
</dbReference>
<dbReference type="Gene3D" id="3.40.50.1000">
    <property type="entry name" value="HAD superfamily/HAD-like"/>
    <property type="match status" value="1"/>
</dbReference>
<dbReference type="Proteomes" id="UP001185331">
    <property type="component" value="Unassembled WGS sequence"/>
</dbReference>
<evidence type="ECO:0000313" key="3">
    <source>
        <dbReference type="EMBL" id="MDR6219164.1"/>
    </source>
</evidence>
<accession>A0AAE3XDX3</accession>
<dbReference type="AlphaFoldDB" id="A0AAE3XDX3"/>
<sequence>MPPRPLLILDLDETLWHGTPDPTHTTAFLWHRDRCSWHRDEHGDLQPRKPARKLRANWIRSRYPRERILAIDDRPQNWASGYGHLVRVTPWTGDPHDDELPRLARYLLSIADTPDLRRAAPPPAPSASGSYESPRGAGGAYVGTGQEVFLMRRFCIGR</sequence>
<dbReference type="EC" id="3.1.3.16" evidence="3"/>
<evidence type="ECO:0000259" key="2">
    <source>
        <dbReference type="Pfam" id="PF03031"/>
    </source>
</evidence>